<dbReference type="GO" id="GO:0005525">
    <property type="term" value="F:GTP binding"/>
    <property type="evidence" value="ECO:0007669"/>
    <property type="project" value="UniProtKB-KW"/>
</dbReference>
<dbReference type="FunFam" id="3.40.50.300:FF:001447">
    <property type="entry name" value="Ras-related protein Rab-1B"/>
    <property type="match status" value="1"/>
</dbReference>
<dbReference type="Proteomes" id="UP000008312">
    <property type="component" value="Unassembled WGS sequence"/>
</dbReference>
<evidence type="ECO:0000313" key="3">
    <source>
        <dbReference type="EMBL" id="CBK23015.2"/>
    </source>
</evidence>
<sequence length="155" mass="17384">MEVKGRKVRATIWDTAGQERFRTLTSSYYRGAHGIILVYDVTCQSSFENLQTWLSECENYCTDQAEDIIKLLVANKVDLPNRAVSTQDGQNFAKQHGMLYIETSAKENIGVNQVFEELVTKVLESPVLMESLGFKPSAATITLTEKEEASQGCYC</sequence>
<dbReference type="SMART" id="SM00174">
    <property type="entry name" value="RHO"/>
    <property type="match status" value="1"/>
</dbReference>
<gene>
    <name evidence="3" type="ORF">GSBLH_T00002963001</name>
</gene>
<name>D8M4M6_BLAHO</name>
<dbReference type="InterPro" id="IPR001806">
    <property type="entry name" value="Small_GTPase"/>
</dbReference>
<accession>D8M4M6</accession>
<dbReference type="InterPro" id="IPR005225">
    <property type="entry name" value="Small_GTP-bd"/>
</dbReference>
<evidence type="ECO:0000256" key="2">
    <source>
        <dbReference type="ARBA" id="ARBA00023134"/>
    </source>
</evidence>
<dbReference type="Gene3D" id="3.40.50.300">
    <property type="entry name" value="P-loop containing nucleotide triphosphate hydrolases"/>
    <property type="match status" value="1"/>
</dbReference>
<dbReference type="PROSITE" id="PS51419">
    <property type="entry name" value="RAB"/>
    <property type="match status" value="1"/>
</dbReference>
<dbReference type="SUPFAM" id="SSF52540">
    <property type="entry name" value="P-loop containing nucleoside triphosphate hydrolases"/>
    <property type="match status" value="1"/>
</dbReference>
<dbReference type="InParanoid" id="D8M4M6"/>
<keyword evidence="1" id="KW-0547">Nucleotide-binding</keyword>
<proteinExistence type="predicted"/>
<dbReference type="InterPro" id="IPR050227">
    <property type="entry name" value="Rab"/>
</dbReference>
<dbReference type="AlphaFoldDB" id="D8M4M6"/>
<dbReference type="PRINTS" id="PR00449">
    <property type="entry name" value="RASTRNSFRMNG"/>
</dbReference>
<reference evidence="3" key="1">
    <citation type="submission" date="2010-02" db="EMBL/GenBank/DDBJ databases">
        <title>Sequencing and annotation of the Blastocystis hominis genome.</title>
        <authorList>
            <person name="Wincker P."/>
        </authorList>
    </citation>
    <scope>NUCLEOTIDE SEQUENCE</scope>
    <source>
        <strain evidence="3">Singapore isolate B</strain>
    </source>
</reference>
<evidence type="ECO:0008006" key="5">
    <source>
        <dbReference type="Google" id="ProtNLM"/>
    </source>
</evidence>
<dbReference type="NCBIfam" id="TIGR00231">
    <property type="entry name" value="small_GTP"/>
    <property type="match status" value="1"/>
</dbReference>
<dbReference type="InterPro" id="IPR027417">
    <property type="entry name" value="P-loop_NTPase"/>
</dbReference>
<dbReference type="SMART" id="SM00173">
    <property type="entry name" value="RAS"/>
    <property type="match status" value="1"/>
</dbReference>
<dbReference type="PANTHER" id="PTHR47977">
    <property type="entry name" value="RAS-RELATED PROTEIN RAB"/>
    <property type="match status" value="1"/>
</dbReference>
<evidence type="ECO:0000313" key="4">
    <source>
        <dbReference type="Proteomes" id="UP000008312"/>
    </source>
</evidence>
<dbReference type="PROSITE" id="PS51421">
    <property type="entry name" value="RAS"/>
    <property type="match status" value="1"/>
</dbReference>
<keyword evidence="2" id="KW-0342">GTP-binding</keyword>
<dbReference type="Pfam" id="PF00071">
    <property type="entry name" value="Ras"/>
    <property type="match status" value="1"/>
</dbReference>
<dbReference type="OMA" id="NEWIMAR"/>
<keyword evidence="4" id="KW-1185">Reference proteome</keyword>
<protein>
    <recommendedName>
        <fullName evidence="5">Ras-related protein Rab-18</fullName>
    </recommendedName>
</protein>
<dbReference type="SMART" id="SM00175">
    <property type="entry name" value="RAB"/>
    <property type="match status" value="1"/>
</dbReference>
<dbReference type="GeneID" id="24920091"/>
<evidence type="ECO:0000256" key="1">
    <source>
        <dbReference type="ARBA" id="ARBA00022741"/>
    </source>
</evidence>
<dbReference type="GO" id="GO:0003924">
    <property type="term" value="F:GTPase activity"/>
    <property type="evidence" value="ECO:0007669"/>
    <property type="project" value="InterPro"/>
</dbReference>
<dbReference type="EMBL" id="FN668653">
    <property type="protein sequence ID" value="CBK23015.2"/>
    <property type="molecule type" value="Genomic_DNA"/>
</dbReference>
<dbReference type="OrthoDB" id="9989112at2759"/>
<dbReference type="RefSeq" id="XP_012897063.1">
    <property type="nucleotide sequence ID" value="XM_013041609.1"/>
</dbReference>
<organism evidence="3">
    <name type="scientific">Blastocystis hominis</name>
    <dbReference type="NCBI Taxonomy" id="12968"/>
    <lineage>
        <taxon>Eukaryota</taxon>
        <taxon>Sar</taxon>
        <taxon>Stramenopiles</taxon>
        <taxon>Bigyra</taxon>
        <taxon>Opalozoa</taxon>
        <taxon>Opalinata</taxon>
        <taxon>Blastocystidae</taxon>
        <taxon>Blastocystis</taxon>
    </lineage>
</organism>